<evidence type="ECO:0000313" key="2">
    <source>
        <dbReference type="EMBL" id="QHN40791.1"/>
    </source>
</evidence>
<dbReference type="InterPro" id="IPR029058">
    <property type="entry name" value="AB_hydrolase_fold"/>
</dbReference>
<sequence length="342" mass="37717">MISGKTRAPGLRTRLLTVTVAAAAAAILPLASGGAAVAAPEKPSSITKVTDVNPREVTLSVYSKSMDKKIDVSVLVPKDRKKAAPVLYLLQGANGGIMNSGWAGQTKFKEYFTDKQVYVVSFVGGQYSYYTDWQRDDRSLGRNKWATFITEELPPLIAKQFSTTGANAVAGISMAGTSVFNLALKAPKLYRSIAAFSGCARTSDPLGQQYIKYVVEQRGKADVTNMWGPLNGPGWRENDPYINAAKLRGTKIYITSGTGIPGKHDQIDYIHDLNDAFFWSDRYVAGGFIEAVTNQCTHQMVDRLHQLKIPVTVNYRPTGTHSWGYWEDDLHTTWPKIERDLQ</sequence>
<dbReference type="EMBL" id="CP045810">
    <property type="protein sequence ID" value="QHN40791.1"/>
    <property type="molecule type" value="Genomic_DNA"/>
</dbReference>
<dbReference type="GO" id="GO:0016747">
    <property type="term" value="F:acyltransferase activity, transferring groups other than amino-acyl groups"/>
    <property type="evidence" value="ECO:0007669"/>
    <property type="project" value="TreeGrafter"/>
</dbReference>
<reference evidence="2" key="1">
    <citation type="journal article" date="2021" name="Nat. Microbiol.">
        <title>Cocultivation of an ultrasmall environmental parasitic bacterium with lytic ability against bacteria associated with wastewater foams.</title>
        <authorList>
            <person name="Batinovic S."/>
            <person name="Rose J.J.A."/>
            <person name="Ratcliffe J."/>
            <person name="Seviour R.J."/>
            <person name="Petrovski S."/>
        </authorList>
    </citation>
    <scope>NUCLEOTIDE SEQUENCE</scope>
    <source>
        <strain evidence="2">CON44</strain>
    </source>
</reference>
<dbReference type="PANTHER" id="PTHR48098">
    <property type="entry name" value="ENTEROCHELIN ESTERASE-RELATED"/>
    <property type="match status" value="1"/>
</dbReference>
<keyword evidence="1" id="KW-0732">Signal</keyword>
<dbReference type="Gene3D" id="3.40.50.1820">
    <property type="entry name" value="alpha/beta hydrolase"/>
    <property type="match status" value="1"/>
</dbReference>
<dbReference type="InterPro" id="IPR000801">
    <property type="entry name" value="Esterase-like"/>
</dbReference>
<dbReference type="PANTHER" id="PTHR48098:SF1">
    <property type="entry name" value="DIACYLGLYCEROL ACYLTRANSFERASE_MYCOLYLTRANSFERASE AG85A"/>
    <property type="match status" value="1"/>
</dbReference>
<dbReference type="SUPFAM" id="SSF53474">
    <property type="entry name" value="alpha/beta-Hydrolases"/>
    <property type="match status" value="1"/>
</dbReference>
<gene>
    <name evidence="2" type="ORF">GII30_17995</name>
</gene>
<protein>
    <submittedName>
        <fullName evidence="2">Esterase family protein</fullName>
    </submittedName>
</protein>
<feature type="chain" id="PRO_5032510684" evidence="1">
    <location>
        <begin position="39"/>
        <end position="342"/>
    </location>
</feature>
<dbReference type="InterPro" id="IPR050583">
    <property type="entry name" value="Mycobacterial_A85_antigen"/>
</dbReference>
<dbReference type="AlphaFoldDB" id="A0A857MHP9"/>
<dbReference type="Pfam" id="PF00756">
    <property type="entry name" value="Esterase"/>
    <property type="match status" value="1"/>
</dbReference>
<name>A0A857MHP9_9ACTN</name>
<feature type="signal peptide" evidence="1">
    <location>
        <begin position="1"/>
        <end position="38"/>
    </location>
</feature>
<organism evidence="2">
    <name type="scientific">Gordonia amarae</name>
    <dbReference type="NCBI Taxonomy" id="36821"/>
    <lineage>
        <taxon>Bacteria</taxon>
        <taxon>Bacillati</taxon>
        <taxon>Actinomycetota</taxon>
        <taxon>Actinomycetes</taxon>
        <taxon>Mycobacteriales</taxon>
        <taxon>Gordoniaceae</taxon>
        <taxon>Gordonia</taxon>
    </lineage>
</organism>
<proteinExistence type="predicted"/>
<accession>A0A857MHP9</accession>
<evidence type="ECO:0000256" key="1">
    <source>
        <dbReference type="SAM" id="SignalP"/>
    </source>
</evidence>
<dbReference type="RefSeq" id="WP_005185650.1">
    <property type="nucleotide sequence ID" value="NZ_CP045810.1"/>
</dbReference>